<accession>A0ACC2WAP7</accession>
<organism evidence="1 2">
    <name type="scientific">Naganishia friedmannii</name>
    <dbReference type="NCBI Taxonomy" id="89922"/>
    <lineage>
        <taxon>Eukaryota</taxon>
        <taxon>Fungi</taxon>
        <taxon>Dikarya</taxon>
        <taxon>Basidiomycota</taxon>
        <taxon>Agaricomycotina</taxon>
        <taxon>Tremellomycetes</taxon>
        <taxon>Filobasidiales</taxon>
        <taxon>Filobasidiaceae</taxon>
        <taxon>Naganishia</taxon>
    </lineage>
</organism>
<dbReference type="Proteomes" id="UP001227268">
    <property type="component" value="Unassembled WGS sequence"/>
</dbReference>
<dbReference type="EMBL" id="JASBWT010000001">
    <property type="protein sequence ID" value="KAJ9108818.1"/>
    <property type="molecule type" value="Genomic_DNA"/>
</dbReference>
<protein>
    <submittedName>
        <fullName evidence="1">Uncharacterized protein</fullName>
    </submittedName>
</protein>
<reference evidence="1" key="1">
    <citation type="submission" date="2023-04" db="EMBL/GenBank/DDBJ databases">
        <title>Draft Genome sequencing of Naganishia species isolated from polar environments using Oxford Nanopore Technology.</title>
        <authorList>
            <person name="Leo P."/>
            <person name="Venkateswaran K."/>
        </authorList>
    </citation>
    <scope>NUCLEOTIDE SEQUENCE</scope>
    <source>
        <strain evidence="1">MNA-CCFEE 5423</strain>
    </source>
</reference>
<proteinExistence type="predicted"/>
<evidence type="ECO:0000313" key="2">
    <source>
        <dbReference type="Proteomes" id="UP001227268"/>
    </source>
</evidence>
<name>A0ACC2WAP7_9TREE</name>
<comment type="caution">
    <text evidence="1">The sequence shown here is derived from an EMBL/GenBank/DDBJ whole genome shotgun (WGS) entry which is preliminary data.</text>
</comment>
<evidence type="ECO:0000313" key="1">
    <source>
        <dbReference type="EMBL" id="KAJ9108818.1"/>
    </source>
</evidence>
<sequence length="194" mass="20373">MATSTTSTQTGKPSQPENQDSRLGSLKNNVSYLAYGSAAGAAAVPASLKTRTMLKTARYVLKYIFYRLIRYGKYVVIGSIGAALGGSLLASIASGAAFIVAPSAIVSTGIGIGWAVLKFAWNHKPASLQKIQSEISSLLHLSPTATQPIASSNLASSSATPRKSFFSSAGERAQEGHDARSDERADQEHLVNRG</sequence>
<gene>
    <name evidence="1" type="ORF">QFC21_000138</name>
</gene>
<keyword evidence="2" id="KW-1185">Reference proteome</keyword>